<proteinExistence type="inferred from homology"/>
<dbReference type="InterPro" id="IPR050437">
    <property type="entry name" value="Ribos_protein_bS1-like"/>
</dbReference>
<evidence type="ECO:0000313" key="10">
    <source>
        <dbReference type="EMBL" id="HIX04626.1"/>
    </source>
</evidence>
<feature type="domain" description="S1 motif" evidence="9">
    <location>
        <begin position="561"/>
        <end position="630"/>
    </location>
</feature>
<feature type="binding site" evidence="8">
    <location>
        <position position="223"/>
    </location>
    <ligand>
        <name>dimethylallyl diphosphate</name>
        <dbReference type="ChEBI" id="CHEBI:57623"/>
    </ligand>
</feature>
<feature type="binding site" evidence="8">
    <location>
        <position position="221"/>
    </location>
    <ligand>
        <name>(2E)-4-hydroxy-3-methylbut-2-enyl diphosphate</name>
        <dbReference type="ChEBI" id="CHEBI:128753"/>
    </ligand>
</feature>
<feature type="binding site" evidence="8">
    <location>
        <position position="40"/>
    </location>
    <ligand>
        <name>dimethylallyl diphosphate</name>
        <dbReference type="ChEBI" id="CHEBI:57623"/>
    </ligand>
</feature>
<feature type="binding site" evidence="8">
    <location>
        <position position="123"/>
    </location>
    <ligand>
        <name>dimethylallyl diphosphate</name>
        <dbReference type="ChEBI" id="CHEBI:57623"/>
    </ligand>
</feature>
<dbReference type="GO" id="GO:0050992">
    <property type="term" value="P:dimethylallyl diphosphate biosynthetic process"/>
    <property type="evidence" value="ECO:0007669"/>
    <property type="project" value="UniProtKB-UniRule"/>
</dbReference>
<feature type="binding site" evidence="8">
    <location>
        <position position="221"/>
    </location>
    <ligand>
        <name>dimethylallyl diphosphate</name>
        <dbReference type="ChEBI" id="CHEBI:57623"/>
    </ligand>
</feature>
<comment type="similarity">
    <text evidence="1">Belongs to the bacterial ribosomal protein bS1 family.</text>
</comment>
<dbReference type="GO" id="GO:0051745">
    <property type="term" value="F:4-hydroxy-3-methylbut-2-enyl diphosphate reductase activity"/>
    <property type="evidence" value="ECO:0007669"/>
    <property type="project" value="UniProtKB-UniRule"/>
</dbReference>
<dbReference type="InterPro" id="IPR003029">
    <property type="entry name" value="S1_domain"/>
</dbReference>
<dbReference type="CDD" id="cd04465">
    <property type="entry name" value="S1_RPS1_repeat_ec2_hs2"/>
    <property type="match status" value="1"/>
</dbReference>
<dbReference type="Pfam" id="PF02401">
    <property type="entry name" value="LYTB"/>
    <property type="match status" value="1"/>
</dbReference>
<dbReference type="FunFam" id="2.40.50.140:FF:000051">
    <property type="entry name" value="RNA-binding transcriptional accessory protein"/>
    <property type="match status" value="2"/>
</dbReference>
<comment type="pathway">
    <text evidence="8">Isoprenoid biosynthesis; dimethylallyl diphosphate biosynthesis; dimethylallyl diphosphate from (2E)-4-hydroxy-3-methylbutenyl diphosphate: step 1/1.</text>
</comment>
<evidence type="ECO:0000259" key="9">
    <source>
        <dbReference type="PROSITE" id="PS50126"/>
    </source>
</evidence>
<comment type="similarity">
    <text evidence="8">Belongs to the IspH family.</text>
</comment>
<comment type="catalytic activity">
    <reaction evidence="8">
        <text>isopentenyl diphosphate + 2 oxidized [2Fe-2S]-[ferredoxin] + H2O = (2E)-4-hydroxy-3-methylbut-2-enyl diphosphate + 2 reduced [2Fe-2S]-[ferredoxin] + 2 H(+)</text>
        <dbReference type="Rhea" id="RHEA:24488"/>
        <dbReference type="Rhea" id="RHEA-COMP:10000"/>
        <dbReference type="Rhea" id="RHEA-COMP:10001"/>
        <dbReference type="ChEBI" id="CHEBI:15377"/>
        <dbReference type="ChEBI" id="CHEBI:15378"/>
        <dbReference type="ChEBI" id="CHEBI:33737"/>
        <dbReference type="ChEBI" id="CHEBI:33738"/>
        <dbReference type="ChEBI" id="CHEBI:128753"/>
        <dbReference type="ChEBI" id="CHEBI:128769"/>
        <dbReference type="EC" id="1.17.7.4"/>
    </reaction>
</comment>
<keyword evidence="7" id="KW-0687">Ribonucleoprotein</keyword>
<evidence type="ECO:0000256" key="3">
    <source>
        <dbReference type="ARBA" id="ARBA00022723"/>
    </source>
</evidence>
<feature type="binding site" evidence="8">
    <location>
        <position position="223"/>
    </location>
    <ligand>
        <name>isopentenyl diphosphate</name>
        <dbReference type="ChEBI" id="CHEBI:128769"/>
    </ligand>
</feature>
<feature type="binding site" evidence="8">
    <location>
        <position position="223"/>
    </location>
    <ligand>
        <name>(2E)-4-hydroxy-3-methylbut-2-enyl diphosphate</name>
        <dbReference type="ChEBI" id="CHEBI:128753"/>
    </ligand>
</feature>
<keyword evidence="8" id="KW-0414">Isoprene biosynthesis</keyword>
<dbReference type="NCBIfam" id="NF000907">
    <property type="entry name" value="PRK00087.1"/>
    <property type="match status" value="1"/>
</dbReference>
<comment type="cofactor">
    <cofactor evidence="8">
        <name>[4Fe-4S] cluster</name>
        <dbReference type="ChEBI" id="CHEBI:49883"/>
    </cofactor>
    <text evidence="8">Binds 1 [4Fe-4S] cluster per subunit.</text>
</comment>
<feature type="domain" description="S1 motif" evidence="9">
    <location>
        <begin position="391"/>
        <end position="455"/>
    </location>
</feature>
<feature type="binding site" evidence="8">
    <location>
        <position position="264"/>
    </location>
    <ligand>
        <name>(2E)-4-hydroxy-3-methylbut-2-enyl diphosphate</name>
        <dbReference type="ChEBI" id="CHEBI:128753"/>
    </ligand>
</feature>
<evidence type="ECO:0000256" key="5">
    <source>
        <dbReference type="ARBA" id="ARBA00023004"/>
    </source>
</evidence>
<feature type="binding site" evidence="8">
    <location>
        <position position="73"/>
    </location>
    <ligand>
        <name>(2E)-4-hydroxy-3-methylbut-2-enyl diphosphate</name>
        <dbReference type="ChEBI" id="CHEBI:128753"/>
    </ligand>
</feature>
<dbReference type="InterPro" id="IPR035104">
    <property type="entry name" value="Ribosomal_protein_S1-like"/>
</dbReference>
<feature type="binding site" evidence="8">
    <location>
        <position position="73"/>
    </location>
    <ligand>
        <name>isopentenyl diphosphate</name>
        <dbReference type="ChEBI" id="CHEBI:128769"/>
    </ligand>
</feature>
<feature type="binding site" evidence="8">
    <location>
        <position position="222"/>
    </location>
    <ligand>
        <name>isopentenyl diphosphate</name>
        <dbReference type="ChEBI" id="CHEBI:128769"/>
    </ligand>
</feature>
<dbReference type="GO" id="GO:0003735">
    <property type="term" value="F:structural constituent of ribosome"/>
    <property type="evidence" value="ECO:0007669"/>
    <property type="project" value="TreeGrafter"/>
</dbReference>
<feature type="binding site" evidence="8">
    <location>
        <position position="222"/>
    </location>
    <ligand>
        <name>(2E)-4-hydroxy-3-methylbut-2-enyl diphosphate</name>
        <dbReference type="ChEBI" id="CHEBI:128753"/>
    </ligand>
</feature>
<reference evidence="10" key="1">
    <citation type="journal article" date="2021" name="PeerJ">
        <title>Extensive microbial diversity within the chicken gut microbiome revealed by metagenomics and culture.</title>
        <authorList>
            <person name="Gilroy R."/>
            <person name="Ravi A."/>
            <person name="Getino M."/>
            <person name="Pursley I."/>
            <person name="Horton D.L."/>
            <person name="Alikhan N.F."/>
            <person name="Baker D."/>
            <person name="Gharbi K."/>
            <person name="Hall N."/>
            <person name="Watson M."/>
            <person name="Adriaenssens E.M."/>
            <person name="Foster-Nyarko E."/>
            <person name="Jarju S."/>
            <person name="Secka A."/>
            <person name="Antonio M."/>
            <person name="Oren A."/>
            <person name="Chaudhuri R.R."/>
            <person name="La Ragione R."/>
            <person name="Hildebrand F."/>
            <person name="Pallen M.J."/>
        </authorList>
    </citation>
    <scope>NUCLEOTIDE SEQUENCE</scope>
    <source>
        <strain evidence="10">2239</strain>
    </source>
</reference>
<reference evidence="10" key="2">
    <citation type="submission" date="2021-04" db="EMBL/GenBank/DDBJ databases">
        <authorList>
            <person name="Gilroy R."/>
        </authorList>
    </citation>
    <scope>NUCLEOTIDE SEQUENCE</scope>
    <source>
        <strain evidence="10">2239</strain>
    </source>
</reference>
<keyword evidence="4 10" id="KW-0689">Ribosomal protein</keyword>
<comment type="function">
    <text evidence="8">Catalyzes the conversion of 1-hydroxy-2-methyl-2-(E)-butenyl 4-diphosphate (HMBPP) into a mixture of isopentenyl diphosphate (IPP) and dimethylallyl diphosphate (DMAPP). Acts in the terminal step of the DOXP/MEP pathway for isoprenoid precursor biosynthesis.</text>
</comment>
<feature type="binding site" evidence="8">
    <location>
        <position position="73"/>
    </location>
    <ligand>
        <name>dimethylallyl diphosphate</name>
        <dbReference type="ChEBI" id="CHEBI:57623"/>
    </ligand>
</feature>
<keyword evidence="2 8" id="KW-0004">4Fe-4S</keyword>
<evidence type="ECO:0000256" key="1">
    <source>
        <dbReference type="ARBA" id="ARBA00006767"/>
    </source>
</evidence>
<dbReference type="PANTHER" id="PTHR10724:SF7">
    <property type="entry name" value="SMALL RIBOSOMAL SUBUNIT PROTEIN BS1C"/>
    <property type="match status" value="1"/>
</dbReference>
<dbReference type="GO" id="GO:0005737">
    <property type="term" value="C:cytoplasm"/>
    <property type="evidence" value="ECO:0007669"/>
    <property type="project" value="UniProtKB-ARBA"/>
</dbReference>
<feature type="binding site" evidence="8">
    <location>
        <position position="264"/>
    </location>
    <ligand>
        <name>isopentenyl diphosphate</name>
        <dbReference type="ChEBI" id="CHEBI:128769"/>
    </ligand>
</feature>
<protein>
    <recommendedName>
        <fullName evidence="8">4-hydroxy-3-methylbut-2-enyl diphosphate reductase</fullName>
        <shortName evidence="8">HMBPP reductase</shortName>
        <ecNumber evidence="8">1.17.7.4</ecNumber>
    </recommendedName>
</protein>
<dbReference type="PROSITE" id="PS50126">
    <property type="entry name" value="S1"/>
    <property type="match status" value="4"/>
</dbReference>
<dbReference type="Pfam" id="PF00575">
    <property type="entry name" value="S1"/>
    <property type="match status" value="4"/>
</dbReference>
<organism evidence="10 11">
    <name type="scientific">Candidatus Allofournierella pullicola</name>
    <dbReference type="NCBI Taxonomy" id="2838596"/>
    <lineage>
        <taxon>Bacteria</taxon>
        <taxon>Bacillati</taxon>
        <taxon>Bacillota</taxon>
        <taxon>Clostridia</taxon>
        <taxon>Eubacteriales</taxon>
        <taxon>Oscillospiraceae</taxon>
        <taxon>Allofournierella</taxon>
    </lineage>
</organism>
<feature type="binding site" evidence="8">
    <location>
        <position position="12"/>
    </location>
    <ligand>
        <name>[4Fe-4S] cluster</name>
        <dbReference type="ChEBI" id="CHEBI:49883"/>
    </ligand>
</feature>
<dbReference type="InterPro" id="IPR003451">
    <property type="entry name" value="LytB/IspH"/>
</dbReference>
<keyword evidence="5 8" id="KW-0408">Iron</keyword>
<dbReference type="GO" id="GO:0019288">
    <property type="term" value="P:isopentenyl diphosphate biosynthetic process, methylerythritol 4-phosphate pathway"/>
    <property type="evidence" value="ECO:0007669"/>
    <property type="project" value="UniProtKB-UniRule"/>
</dbReference>
<evidence type="ECO:0000256" key="6">
    <source>
        <dbReference type="ARBA" id="ARBA00023014"/>
    </source>
</evidence>
<feature type="binding site" evidence="8">
    <location>
        <position position="165"/>
    </location>
    <ligand>
        <name>(2E)-4-hydroxy-3-methylbut-2-enyl diphosphate</name>
        <dbReference type="ChEBI" id="CHEBI:128753"/>
    </ligand>
</feature>
<dbReference type="SUPFAM" id="SSF50249">
    <property type="entry name" value="Nucleic acid-binding proteins"/>
    <property type="match status" value="4"/>
</dbReference>
<dbReference type="GO" id="GO:0051539">
    <property type="term" value="F:4 iron, 4 sulfur cluster binding"/>
    <property type="evidence" value="ECO:0007669"/>
    <property type="project" value="UniProtKB-UniRule"/>
</dbReference>
<dbReference type="PANTHER" id="PTHR10724">
    <property type="entry name" value="30S RIBOSOMAL PROTEIN S1"/>
    <property type="match status" value="1"/>
</dbReference>
<dbReference type="PRINTS" id="PR00681">
    <property type="entry name" value="RIBOSOMALS1"/>
</dbReference>
<comment type="catalytic activity">
    <reaction evidence="8">
        <text>dimethylallyl diphosphate + 2 oxidized [2Fe-2S]-[ferredoxin] + H2O = (2E)-4-hydroxy-3-methylbut-2-enyl diphosphate + 2 reduced [2Fe-2S]-[ferredoxin] + 2 H(+)</text>
        <dbReference type="Rhea" id="RHEA:24825"/>
        <dbReference type="Rhea" id="RHEA-COMP:10000"/>
        <dbReference type="Rhea" id="RHEA-COMP:10001"/>
        <dbReference type="ChEBI" id="CHEBI:15377"/>
        <dbReference type="ChEBI" id="CHEBI:15378"/>
        <dbReference type="ChEBI" id="CHEBI:33737"/>
        <dbReference type="ChEBI" id="CHEBI:33738"/>
        <dbReference type="ChEBI" id="CHEBI:57623"/>
        <dbReference type="ChEBI" id="CHEBI:128753"/>
        <dbReference type="EC" id="1.17.7.4"/>
    </reaction>
</comment>
<feature type="binding site" evidence="8">
    <location>
        <position position="40"/>
    </location>
    <ligand>
        <name>isopentenyl diphosphate</name>
        <dbReference type="ChEBI" id="CHEBI:128769"/>
    </ligand>
</feature>
<feature type="binding site" evidence="8">
    <location>
        <position position="222"/>
    </location>
    <ligand>
        <name>dimethylallyl diphosphate</name>
        <dbReference type="ChEBI" id="CHEBI:57623"/>
    </ligand>
</feature>
<evidence type="ECO:0000256" key="8">
    <source>
        <dbReference type="HAMAP-Rule" id="MF_00191"/>
    </source>
</evidence>
<dbReference type="GO" id="GO:0006412">
    <property type="term" value="P:translation"/>
    <property type="evidence" value="ECO:0007669"/>
    <property type="project" value="TreeGrafter"/>
</dbReference>
<keyword evidence="6 8" id="KW-0411">Iron-sulfur</keyword>
<dbReference type="AlphaFoldDB" id="A0A9D1V1Y6"/>
<feature type="active site" description="Proton donor" evidence="8">
    <location>
        <position position="125"/>
    </location>
</feature>
<feature type="domain" description="S1 motif" evidence="9">
    <location>
        <begin position="476"/>
        <end position="544"/>
    </location>
</feature>
<dbReference type="CDD" id="cd13944">
    <property type="entry name" value="lytB_ispH"/>
    <property type="match status" value="1"/>
</dbReference>
<feature type="binding site" evidence="8">
    <location>
        <position position="193"/>
    </location>
    <ligand>
        <name>[4Fe-4S] cluster</name>
        <dbReference type="ChEBI" id="CHEBI:49883"/>
    </ligand>
</feature>
<dbReference type="Proteomes" id="UP000824193">
    <property type="component" value="Unassembled WGS sequence"/>
</dbReference>
<feature type="binding site" evidence="8">
    <location>
        <position position="221"/>
    </location>
    <ligand>
        <name>isopentenyl diphosphate</name>
        <dbReference type="ChEBI" id="CHEBI:128769"/>
    </ligand>
</feature>
<comment type="caution">
    <text evidence="10">The sequence shown here is derived from an EMBL/GenBank/DDBJ whole genome shotgun (WGS) entry which is preliminary data.</text>
</comment>
<dbReference type="Gene3D" id="3.40.1010.20">
    <property type="entry name" value="4-hydroxy-3-methylbut-2-enyl diphosphate reductase, catalytic domain"/>
    <property type="match status" value="2"/>
</dbReference>
<dbReference type="GO" id="GO:0005840">
    <property type="term" value="C:ribosome"/>
    <property type="evidence" value="ECO:0007669"/>
    <property type="project" value="UniProtKB-KW"/>
</dbReference>
<name>A0A9D1V1Y6_9FIRM</name>
<feature type="binding site" evidence="8">
    <location>
        <position position="123"/>
    </location>
    <ligand>
        <name>(2E)-4-hydroxy-3-methylbut-2-enyl diphosphate</name>
        <dbReference type="ChEBI" id="CHEBI:128753"/>
    </ligand>
</feature>
<dbReference type="NCBIfam" id="TIGR00216">
    <property type="entry name" value="ispH_lytB"/>
    <property type="match status" value="1"/>
</dbReference>
<dbReference type="EMBL" id="DXFW01000002">
    <property type="protein sequence ID" value="HIX04626.1"/>
    <property type="molecule type" value="Genomic_DNA"/>
</dbReference>
<dbReference type="CDD" id="cd05688">
    <property type="entry name" value="S1_RPS1_repeat_ec3"/>
    <property type="match status" value="1"/>
</dbReference>
<dbReference type="CDD" id="cd05687">
    <property type="entry name" value="S1_RPS1_repeat_ec1_hs1"/>
    <property type="match status" value="1"/>
</dbReference>
<feature type="binding site" evidence="8">
    <location>
        <position position="264"/>
    </location>
    <ligand>
        <name>dimethylallyl diphosphate</name>
        <dbReference type="ChEBI" id="CHEBI:57623"/>
    </ligand>
</feature>
<evidence type="ECO:0000256" key="7">
    <source>
        <dbReference type="ARBA" id="ARBA00023274"/>
    </source>
</evidence>
<keyword evidence="3 8" id="KW-0479">Metal-binding</keyword>
<feature type="domain" description="S1 motif" evidence="9">
    <location>
        <begin position="304"/>
        <end position="373"/>
    </location>
</feature>
<dbReference type="HAMAP" id="MF_00191">
    <property type="entry name" value="IspH"/>
    <property type="match status" value="1"/>
</dbReference>
<dbReference type="GO" id="GO:0003729">
    <property type="term" value="F:mRNA binding"/>
    <property type="evidence" value="ECO:0007669"/>
    <property type="project" value="TreeGrafter"/>
</dbReference>
<dbReference type="GO" id="GO:0046872">
    <property type="term" value="F:metal ion binding"/>
    <property type="evidence" value="ECO:0007669"/>
    <property type="project" value="UniProtKB-KW"/>
</dbReference>
<gene>
    <name evidence="8" type="primary">ispH</name>
    <name evidence="10" type="ORF">H9865_00735</name>
</gene>
<dbReference type="InterPro" id="IPR012340">
    <property type="entry name" value="NA-bd_OB-fold"/>
</dbReference>
<dbReference type="Gene3D" id="3.40.50.11270">
    <property type="match status" value="1"/>
</dbReference>
<keyword evidence="8 10" id="KW-0560">Oxidoreductase</keyword>
<feature type="binding site" evidence="8">
    <location>
        <position position="95"/>
    </location>
    <ligand>
        <name>[4Fe-4S] cluster</name>
        <dbReference type="ChEBI" id="CHEBI:49883"/>
    </ligand>
</feature>
<evidence type="ECO:0000256" key="2">
    <source>
        <dbReference type="ARBA" id="ARBA00022485"/>
    </source>
</evidence>
<dbReference type="Gene3D" id="2.40.50.140">
    <property type="entry name" value="Nucleic acid-binding proteins"/>
    <property type="match status" value="4"/>
</dbReference>
<dbReference type="GO" id="GO:0016114">
    <property type="term" value="P:terpenoid biosynthetic process"/>
    <property type="evidence" value="ECO:0007669"/>
    <property type="project" value="UniProtKB-UniRule"/>
</dbReference>
<feature type="binding site" evidence="8">
    <location>
        <position position="40"/>
    </location>
    <ligand>
        <name>(2E)-4-hydroxy-3-methylbut-2-enyl diphosphate</name>
        <dbReference type="ChEBI" id="CHEBI:128753"/>
    </ligand>
</feature>
<dbReference type="EC" id="1.17.7.4" evidence="8"/>
<dbReference type="CDD" id="cd04472">
    <property type="entry name" value="S1_PNPase"/>
    <property type="match status" value="1"/>
</dbReference>
<evidence type="ECO:0000256" key="4">
    <source>
        <dbReference type="ARBA" id="ARBA00022980"/>
    </source>
</evidence>
<sequence>MKIIKAKTAGFCFGVDRAVKLTTELAKNGHKVATLGPLIHNPQCVAELEALGVVTAGTLADVPEGYELVIRSHGVPRSVYDQIEAAGIECHDATCPFVAKIHRIARKASEEGAALLVAGDAAHPEVQGIVGHTDGEVFVFSDLSQLEGWQGPETPEKPVFVVAQTTFQVTKWQECAAFIKKGYTNAKIFDTICSATWTRQQEAEDLSQKCDLMVVIGGHHSSNTQKLAAVAAKHTRCVTVETAKELDPAWFSGVRTVGVTAGASTPSSIIEEVLNSMSEEIREEMSFAELFAESEANLKPVFAGKVVEGTVTSVAPNEVQVDIGTKHTGFVKVSELTDDPSANAEDLVKVGDKLDLVVEKVNDQEGVAYLSRKRLEAMKGMEEVRKAAEEGTVMEGVVTETNKGGVIVLVKGVKVFVPRSQATMRRDEDINALVKQNVKLVITECAGRKIVGSINKVTAEANAAKREAFWSTVEVGNTYTGVVKSLTAYGAFVDVGGVDGLCHISELSWNRIKHPSEVVNVGDTIEVYVKALDTENHKVSLGYKKAEDNPWVKLQNEYPIGSVFTAPVVSITKFGAFVRILPGIDGLVHISEISNERVEKVSDVLKVGDEVKVKLLDVDFDKKRISLSMKALLNDEAEDAE</sequence>
<comment type="pathway">
    <text evidence="8">Isoprenoid biosynthesis; isopentenyl diphosphate biosynthesis via DXP pathway; isopentenyl diphosphate from 1-deoxy-D-xylulose 5-phosphate: step 6/6.</text>
</comment>
<dbReference type="SMART" id="SM00316">
    <property type="entry name" value="S1"/>
    <property type="match status" value="4"/>
</dbReference>
<feature type="binding site" evidence="8">
    <location>
        <position position="123"/>
    </location>
    <ligand>
        <name>isopentenyl diphosphate</name>
        <dbReference type="ChEBI" id="CHEBI:128769"/>
    </ligand>
</feature>
<accession>A0A9D1V1Y6</accession>
<evidence type="ECO:0000313" key="11">
    <source>
        <dbReference type="Proteomes" id="UP000824193"/>
    </source>
</evidence>